<keyword evidence="2" id="KW-1185">Reference proteome</keyword>
<name>A0ACB7TID7_HYAAI</name>
<proteinExistence type="predicted"/>
<accession>A0ACB7TID7</accession>
<gene>
    <name evidence="1" type="ORF">HPB50_009942</name>
</gene>
<protein>
    <submittedName>
        <fullName evidence="1">Uncharacterized protein</fullName>
    </submittedName>
</protein>
<dbReference type="EMBL" id="CM023481">
    <property type="protein sequence ID" value="KAH6945784.1"/>
    <property type="molecule type" value="Genomic_DNA"/>
</dbReference>
<sequence>MLEFHCTSHHDGALGSLFRMEESSSVMPVAEDTDESVGASSVEKTVELHTLKKVANNKILPEVHAGKSSSAAQSPEKALTDGSDALFSSDGDDPGTCGGDMSDVFTPELTPHSAASSSLPSSMSSSRKCTPVSKTTITPKPCKQSHMEKAAEFNDLHTEPLDATLFETAFRKDGEKSSFPTDPEFLDADCCAVGHDGHNKVRDSARVRFKKASDEARTHGASRSRVNARRQSQLLLCLFKTTTPSTLIATLRLLHRQRKTPSSQVRLVLVFHAQVHLVRRAR</sequence>
<comment type="caution">
    <text evidence="1">The sequence shown here is derived from an EMBL/GenBank/DDBJ whole genome shotgun (WGS) entry which is preliminary data.</text>
</comment>
<evidence type="ECO:0000313" key="1">
    <source>
        <dbReference type="EMBL" id="KAH6945784.1"/>
    </source>
</evidence>
<evidence type="ECO:0000313" key="2">
    <source>
        <dbReference type="Proteomes" id="UP000821845"/>
    </source>
</evidence>
<organism evidence="1 2">
    <name type="scientific">Hyalomma asiaticum</name>
    <name type="common">Tick</name>
    <dbReference type="NCBI Taxonomy" id="266040"/>
    <lineage>
        <taxon>Eukaryota</taxon>
        <taxon>Metazoa</taxon>
        <taxon>Ecdysozoa</taxon>
        <taxon>Arthropoda</taxon>
        <taxon>Chelicerata</taxon>
        <taxon>Arachnida</taxon>
        <taxon>Acari</taxon>
        <taxon>Parasitiformes</taxon>
        <taxon>Ixodida</taxon>
        <taxon>Ixodoidea</taxon>
        <taxon>Ixodidae</taxon>
        <taxon>Hyalomminae</taxon>
        <taxon>Hyalomma</taxon>
    </lineage>
</organism>
<dbReference type="Proteomes" id="UP000821845">
    <property type="component" value="Chromosome 1"/>
</dbReference>
<reference evidence="1" key="1">
    <citation type="submission" date="2020-05" db="EMBL/GenBank/DDBJ databases">
        <title>Large-scale comparative analyses of tick genomes elucidate their genetic diversity and vector capacities.</title>
        <authorList>
            <person name="Jia N."/>
            <person name="Wang J."/>
            <person name="Shi W."/>
            <person name="Du L."/>
            <person name="Sun Y."/>
            <person name="Zhan W."/>
            <person name="Jiang J."/>
            <person name="Wang Q."/>
            <person name="Zhang B."/>
            <person name="Ji P."/>
            <person name="Sakyi L.B."/>
            <person name="Cui X."/>
            <person name="Yuan T."/>
            <person name="Jiang B."/>
            <person name="Yang W."/>
            <person name="Lam T.T.-Y."/>
            <person name="Chang Q."/>
            <person name="Ding S."/>
            <person name="Wang X."/>
            <person name="Zhu J."/>
            <person name="Ruan X."/>
            <person name="Zhao L."/>
            <person name="Wei J."/>
            <person name="Que T."/>
            <person name="Du C."/>
            <person name="Cheng J."/>
            <person name="Dai P."/>
            <person name="Han X."/>
            <person name="Huang E."/>
            <person name="Gao Y."/>
            <person name="Liu J."/>
            <person name="Shao H."/>
            <person name="Ye R."/>
            <person name="Li L."/>
            <person name="Wei W."/>
            <person name="Wang X."/>
            <person name="Wang C."/>
            <person name="Yang T."/>
            <person name="Huo Q."/>
            <person name="Li W."/>
            <person name="Guo W."/>
            <person name="Chen H."/>
            <person name="Zhou L."/>
            <person name="Ni X."/>
            <person name="Tian J."/>
            <person name="Zhou Y."/>
            <person name="Sheng Y."/>
            <person name="Liu T."/>
            <person name="Pan Y."/>
            <person name="Xia L."/>
            <person name="Li J."/>
            <person name="Zhao F."/>
            <person name="Cao W."/>
        </authorList>
    </citation>
    <scope>NUCLEOTIDE SEQUENCE</scope>
    <source>
        <strain evidence="1">Hyas-2018</strain>
    </source>
</reference>